<evidence type="ECO:0000259" key="6">
    <source>
        <dbReference type="PROSITE" id="PS50199"/>
    </source>
</evidence>
<dbReference type="EMBL" id="ML979136">
    <property type="protein sequence ID" value="KAF1915477.1"/>
    <property type="molecule type" value="Genomic_DNA"/>
</dbReference>
<sequence length="211" mass="23578">MSPDPPISPPIDIEITKLSSKEVKERKDSAQCRQSHLSLHTATLPQASLQQIRESSIEQHSPPLRRRLDPGVQDPLAPVSSPTIRVRNPVQEPNWPDTAFTKAVPQDRHLASETWDKIEMWTCGNAECAVKNEKDAKKCASCGRDLPEGVFETVLDTRDRKKRVLEVPEGLALRDMADGRLALKQHIADQEDRPVGDAPGGGKWIPKRKYT</sequence>
<keyword evidence="1" id="KW-0479">Metal-binding</keyword>
<gene>
    <name evidence="7" type="ORF">BDU57DRAFT_530451</name>
</gene>
<reference evidence="7" key="1">
    <citation type="journal article" date="2020" name="Stud. Mycol.">
        <title>101 Dothideomycetes genomes: a test case for predicting lifestyles and emergence of pathogens.</title>
        <authorList>
            <person name="Haridas S."/>
            <person name="Albert R."/>
            <person name="Binder M."/>
            <person name="Bloem J."/>
            <person name="Labutti K."/>
            <person name="Salamov A."/>
            <person name="Andreopoulos B."/>
            <person name="Baker S."/>
            <person name="Barry K."/>
            <person name="Bills G."/>
            <person name="Bluhm B."/>
            <person name="Cannon C."/>
            <person name="Castanera R."/>
            <person name="Culley D."/>
            <person name="Daum C."/>
            <person name="Ezra D."/>
            <person name="Gonzalez J."/>
            <person name="Henrissat B."/>
            <person name="Kuo A."/>
            <person name="Liang C."/>
            <person name="Lipzen A."/>
            <person name="Lutzoni F."/>
            <person name="Magnuson J."/>
            <person name="Mondo S."/>
            <person name="Nolan M."/>
            <person name="Ohm R."/>
            <person name="Pangilinan J."/>
            <person name="Park H.-J."/>
            <person name="Ramirez L."/>
            <person name="Alfaro M."/>
            <person name="Sun H."/>
            <person name="Tritt A."/>
            <person name="Yoshinaga Y."/>
            <person name="Zwiers L.-H."/>
            <person name="Turgeon B."/>
            <person name="Goodwin S."/>
            <person name="Spatafora J."/>
            <person name="Crous P."/>
            <person name="Grigoriev I."/>
        </authorList>
    </citation>
    <scope>NUCLEOTIDE SEQUENCE</scope>
    <source>
        <strain evidence="7">HMLAC05119</strain>
    </source>
</reference>
<dbReference type="Proteomes" id="UP000800096">
    <property type="component" value="Unassembled WGS sequence"/>
</dbReference>
<dbReference type="InterPro" id="IPR001876">
    <property type="entry name" value="Znf_RanBP2"/>
</dbReference>
<proteinExistence type="predicted"/>
<organism evidence="7 8">
    <name type="scientific">Ampelomyces quisqualis</name>
    <name type="common">Powdery mildew agent</name>
    <dbReference type="NCBI Taxonomy" id="50730"/>
    <lineage>
        <taxon>Eukaryota</taxon>
        <taxon>Fungi</taxon>
        <taxon>Dikarya</taxon>
        <taxon>Ascomycota</taxon>
        <taxon>Pezizomycotina</taxon>
        <taxon>Dothideomycetes</taxon>
        <taxon>Pleosporomycetidae</taxon>
        <taxon>Pleosporales</taxon>
        <taxon>Pleosporineae</taxon>
        <taxon>Phaeosphaeriaceae</taxon>
        <taxon>Ampelomyces</taxon>
    </lineage>
</organism>
<evidence type="ECO:0000256" key="3">
    <source>
        <dbReference type="ARBA" id="ARBA00022833"/>
    </source>
</evidence>
<feature type="region of interest" description="Disordered" evidence="5">
    <location>
        <begin position="187"/>
        <end position="211"/>
    </location>
</feature>
<dbReference type="AlphaFoldDB" id="A0A6A5QN62"/>
<accession>A0A6A5QN62</accession>
<keyword evidence="3" id="KW-0862">Zinc</keyword>
<feature type="domain" description="RanBP2-type" evidence="6">
    <location>
        <begin position="117"/>
        <end position="148"/>
    </location>
</feature>
<dbReference type="PROSITE" id="PS50199">
    <property type="entry name" value="ZF_RANBP2_2"/>
    <property type="match status" value="1"/>
</dbReference>
<keyword evidence="2 4" id="KW-0863">Zinc-finger</keyword>
<feature type="region of interest" description="Disordered" evidence="5">
    <location>
        <begin position="1"/>
        <end position="82"/>
    </location>
</feature>
<evidence type="ECO:0000256" key="1">
    <source>
        <dbReference type="ARBA" id="ARBA00022723"/>
    </source>
</evidence>
<name>A0A6A5QN62_AMPQU</name>
<protein>
    <recommendedName>
        <fullName evidence="6">RanBP2-type domain-containing protein</fullName>
    </recommendedName>
</protein>
<dbReference type="GO" id="GO:0008270">
    <property type="term" value="F:zinc ion binding"/>
    <property type="evidence" value="ECO:0007669"/>
    <property type="project" value="UniProtKB-KW"/>
</dbReference>
<evidence type="ECO:0000313" key="8">
    <source>
        <dbReference type="Proteomes" id="UP000800096"/>
    </source>
</evidence>
<evidence type="ECO:0000256" key="4">
    <source>
        <dbReference type="PROSITE-ProRule" id="PRU00322"/>
    </source>
</evidence>
<keyword evidence="8" id="KW-1185">Reference proteome</keyword>
<evidence type="ECO:0000256" key="5">
    <source>
        <dbReference type="SAM" id="MobiDB-lite"/>
    </source>
</evidence>
<feature type="compositionally biased region" description="Basic and acidic residues" evidence="5">
    <location>
        <begin position="19"/>
        <end position="30"/>
    </location>
</feature>
<evidence type="ECO:0000313" key="7">
    <source>
        <dbReference type="EMBL" id="KAF1915477.1"/>
    </source>
</evidence>
<evidence type="ECO:0000256" key="2">
    <source>
        <dbReference type="ARBA" id="ARBA00022771"/>
    </source>
</evidence>
<dbReference type="PROSITE" id="PS01358">
    <property type="entry name" value="ZF_RANBP2_1"/>
    <property type="match status" value="1"/>
</dbReference>
<feature type="compositionally biased region" description="Polar residues" evidence="5">
    <location>
        <begin position="31"/>
        <end position="54"/>
    </location>
</feature>